<dbReference type="AlphaFoldDB" id="A0A1G9JK10"/>
<keyword evidence="2" id="KW-0805">Transcription regulation</keyword>
<dbReference type="PANTHER" id="PTHR43133">
    <property type="entry name" value="RNA POLYMERASE ECF-TYPE SIGMA FACTO"/>
    <property type="match status" value="1"/>
</dbReference>
<sequence length="207" mass="24589">MSRTRRLDQYNADEDHLLLERVFAGDALAFNQLYDQTNRNIYNAVMTYVKNEHVAIELVQQVYVKLWNNRQKLKEVRSLKDYLFILARNLTLDHFKKVTIETRFFAEFSSKGNSPVSTTDERIEQLEYDKLLNNAVAQLPPQQKEVWLLIHEEELSYADTAVKMNISRLTVKRHLELSRKSVRDYLRSHIYTVLTLPVFISTYHFFK</sequence>
<dbReference type="EMBL" id="FNGY01000001">
    <property type="protein sequence ID" value="SDL37859.1"/>
    <property type="molecule type" value="Genomic_DNA"/>
</dbReference>
<dbReference type="Proteomes" id="UP000183200">
    <property type="component" value="Unassembled WGS sequence"/>
</dbReference>
<dbReference type="InterPro" id="IPR014284">
    <property type="entry name" value="RNA_pol_sigma-70_dom"/>
</dbReference>
<evidence type="ECO:0000256" key="5">
    <source>
        <dbReference type="SAM" id="Phobius"/>
    </source>
</evidence>
<evidence type="ECO:0000259" key="6">
    <source>
        <dbReference type="Pfam" id="PF04542"/>
    </source>
</evidence>
<dbReference type="GO" id="GO:0003677">
    <property type="term" value="F:DNA binding"/>
    <property type="evidence" value="ECO:0007669"/>
    <property type="project" value="InterPro"/>
</dbReference>
<dbReference type="GO" id="GO:0016987">
    <property type="term" value="F:sigma factor activity"/>
    <property type="evidence" value="ECO:0007669"/>
    <property type="project" value="UniProtKB-KW"/>
</dbReference>
<dbReference type="PANTHER" id="PTHR43133:SF46">
    <property type="entry name" value="RNA POLYMERASE SIGMA-70 FACTOR ECF SUBFAMILY"/>
    <property type="match status" value="1"/>
</dbReference>
<keyword evidence="5" id="KW-0472">Membrane</keyword>
<feature type="domain" description="RNA polymerase sigma-70 region 2" evidence="6">
    <location>
        <begin position="33"/>
        <end position="97"/>
    </location>
</feature>
<dbReference type="InterPro" id="IPR007627">
    <property type="entry name" value="RNA_pol_sigma70_r2"/>
</dbReference>
<accession>A0A1G9JK10</accession>
<evidence type="ECO:0000259" key="7">
    <source>
        <dbReference type="Pfam" id="PF08281"/>
    </source>
</evidence>
<keyword evidence="9" id="KW-1185">Reference proteome</keyword>
<evidence type="ECO:0000256" key="3">
    <source>
        <dbReference type="ARBA" id="ARBA00023082"/>
    </source>
</evidence>
<dbReference type="Pfam" id="PF04542">
    <property type="entry name" value="Sigma70_r2"/>
    <property type="match status" value="1"/>
</dbReference>
<dbReference type="GO" id="GO:0006352">
    <property type="term" value="P:DNA-templated transcription initiation"/>
    <property type="evidence" value="ECO:0007669"/>
    <property type="project" value="InterPro"/>
</dbReference>
<keyword evidence="5" id="KW-1133">Transmembrane helix</keyword>
<dbReference type="InterPro" id="IPR039425">
    <property type="entry name" value="RNA_pol_sigma-70-like"/>
</dbReference>
<organism evidence="8 9">
    <name type="scientific">Pedobacter steynii</name>
    <dbReference type="NCBI Taxonomy" id="430522"/>
    <lineage>
        <taxon>Bacteria</taxon>
        <taxon>Pseudomonadati</taxon>
        <taxon>Bacteroidota</taxon>
        <taxon>Sphingobacteriia</taxon>
        <taxon>Sphingobacteriales</taxon>
        <taxon>Sphingobacteriaceae</taxon>
        <taxon>Pedobacter</taxon>
    </lineage>
</organism>
<keyword evidence="3" id="KW-0731">Sigma factor</keyword>
<dbReference type="InterPro" id="IPR013325">
    <property type="entry name" value="RNA_pol_sigma_r2"/>
</dbReference>
<dbReference type="Gene3D" id="1.10.1740.10">
    <property type="match status" value="1"/>
</dbReference>
<evidence type="ECO:0000256" key="1">
    <source>
        <dbReference type="ARBA" id="ARBA00010641"/>
    </source>
</evidence>
<reference evidence="9" key="1">
    <citation type="submission" date="2016-10" db="EMBL/GenBank/DDBJ databases">
        <authorList>
            <person name="Varghese N."/>
            <person name="Submissions S."/>
        </authorList>
    </citation>
    <scope>NUCLEOTIDE SEQUENCE [LARGE SCALE GENOMIC DNA]</scope>
    <source>
        <strain evidence="9">DSM 19110</strain>
    </source>
</reference>
<evidence type="ECO:0000313" key="9">
    <source>
        <dbReference type="Proteomes" id="UP000183200"/>
    </source>
</evidence>
<evidence type="ECO:0000256" key="4">
    <source>
        <dbReference type="ARBA" id="ARBA00023163"/>
    </source>
</evidence>
<proteinExistence type="inferred from homology"/>
<evidence type="ECO:0000256" key="2">
    <source>
        <dbReference type="ARBA" id="ARBA00023015"/>
    </source>
</evidence>
<dbReference type="InterPro" id="IPR036388">
    <property type="entry name" value="WH-like_DNA-bd_sf"/>
</dbReference>
<dbReference type="OrthoDB" id="799938at2"/>
<gene>
    <name evidence="8" type="ORF">SAMN05421820_101291</name>
</gene>
<dbReference type="RefSeq" id="WP_083361634.1">
    <property type="nucleotide sequence ID" value="NZ_FNGY01000001.1"/>
</dbReference>
<dbReference type="Gene3D" id="1.10.10.10">
    <property type="entry name" value="Winged helix-like DNA-binding domain superfamily/Winged helix DNA-binding domain"/>
    <property type="match status" value="1"/>
</dbReference>
<comment type="similarity">
    <text evidence="1">Belongs to the sigma-70 factor family. ECF subfamily.</text>
</comment>
<dbReference type="Pfam" id="PF08281">
    <property type="entry name" value="Sigma70_r4_2"/>
    <property type="match status" value="1"/>
</dbReference>
<protein>
    <submittedName>
        <fullName evidence="8">RNA polymerase sigma-70 factor, ECF subfamily</fullName>
    </submittedName>
</protein>
<dbReference type="InterPro" id="IPR013249">
    <property type="entry name" value="RNA_pol_sigma70_r4_t2"/>
</dbReference>
<dbReference type="SUPFAM" id="SSF88946">
    <property type="entry name" value="Sigma2 domain of RNA polymerase sigma factors"/>
    <property type="match status" value="1"/>
</dbReference>
<keyword evidence="5" id="KW-0812">Transmembrane</keyword>
<evidence type="ECO:0000313" key="8">
    <source>
        <dbReference type="EMBL" id="SDL37859.1"/>
    </source>
</evidence>
<keyword evidence="4" id="KW-0804">Transcription</keyword>
<feature type="transmembrane region" description="Helical" evidence="5">
    <location>
        <begin position="188"/>
        <end position="206"/>
    </location>
</feature>
<dbReference type="InterPro" id="IPR013324">
    <property type="entry name" value="RNA_pol_sigma_r3/r4-like"/>
</dbReference>
<dbReference type="SUPFAM" id="SSF88659">
    <property type="entry name" value="Sigma3 and sigma4 domains of RNA polymerase sigma factors"/>
    <property type="match status" value="1"/>
</dbReference>
<feature type="domain" description="RNA polymerase sigma factor 70 region 4 type 2" evidence="7">
    <location>
        <begin position="132"/>
        <end position="180"/>
    </location>
</feature>
<dbReference type="NCBIfam" id="TIGR02937">
    <property type="entry name" value="sigma70-ECF"/>
    <property type="match status" value="1"/>
</dbReference>
<name>A0A1G9JK10_9SPHI</name>